<sequence length="58" mass="5932">MARGALNGPNERLGPAQDGPSTGVEEEGLVVGLLFGVLAKGPEAREEVASRGWEGADL</sequence>
<evidence type="ECO:0000313" key="2">
    <source>
        <dbReference type="EMBL" id="KDP46594.1"/>
    </source>
</evidence>
<dbReference type="Proteomes" id="UP000027138">
    <property type="component" value="Unassembled WGS sequence"/>
</dbReference>
<proteinExistence type="predicted"/>
<organism evidence="2 3">
    <name type="scientific">Jatropha curcas</name>
    <name type="common">Barbados nut</name>
    <dbReference type="NCBI Taxonomy" id="180498"/>
    <lineage>
        <taxon>Eukaryota</taxon>
        <taxon>Viridiplantae</taxon>
        <taxon>Streptophyta</taxon>
        <taxon>Embryophyta</taxon>
        <taxon>Tracheophyta</taxon>
        <taxon>Spermatophyta</taxon>
        <taxon>Magnoliopsida</taxon>
        <taxon>eudicotyledons</taxon>
        <taxon>Gunneridae</taxon>
        <taxon>Pentapetalae</taxon>
        <taxon>rosids</taxon>
        <taxon>fabids</taxon>
        <taxon>Malpighiales</taxon>
        <taxon>Euphorbiaceae</taxon>
        <taxon>Crotonoideae</taxon>
        <taxon>Jatropheae</taxon>
        <taxon>Jatropha</taxon>
    </lineage>
</organism>
<accession>A0A067LPW7</accession>
<dbReference type="EMBL" id="KK914216">
    <property type="protein sequence ID" value="KDP46594.1"/>
    <property type="molecule type" value="Genomic_DNA"/>
</dbReference>
<name>A0A067LPW7_JATCU</name>
<evidence type="ECO:0000313" key="3">
    <source>
        <dbReference type="Proteomes" id="UP000027138"/>
    </source>
</evidence>
<feature type="region of interest" description="Disordered" evidence="1">
    <location>
        <begin position="1"/>
        <end position="25"/>
    </location>
</feature>
<gene>
    <name evidence="2" type="ORF">JCGZ_13714</name>
</gene>
<reference evidence="2 3" key="1">
    <citation type="journal article" date="2014" name="PLoS ONE">
        <title>Global Analysis of Gene Expression Profiles in Physic Nut (Jatropha curcas L.) Seedlings Exposed to Salt Stress.</title>
        <authorList>
            <person name="Zhang L."/>
            <person name="Zhang C."/>
            <person name="Wu P."/>
            <person name="Chen Y."/>
            <person name="Li M."/>
            <person name="Jiang H."/>
            <person name="Wu G."/>
        </authorList>
    </citation>
    <scope>NUCLEOTIDE SEQUENCE [LARGE SCALE GENOMIC DNA]</scope>
    <source>
        <strain evidence="3">cv. GZQX0401</strain>
        <tissue evidence="2">Young leaves</tissue>
    </source>
</reference>
<keyword evidence="3" id="KW-1185">Reference proteome</keyword>
<evidence type="ECO:0000256" key="1">
    <source>
        <dbReference type="SAM" id="MobiDB-lite"/>
    </source>
</evidence>
<dbReference type="AlphaFoldDB" id="A0A067LPW7"/>
<protein>
    <submittedName>
        <fullName evidence="2">Uncharacterized protein</fullName>
    </submittedName>
</protein>